<evidence type="ECO:0000256" key="1">
    <source>
        <dbReference type="HAMAP-Rule" id="MF_00761"/>
    </source>
</evidence>
<comment type="similarity">
    <text evidence="1">Belongs to the UPF0303 family.</text>
</comment>
<dbReference type="OrthoDB" id="9815315at2"/>
<dbReference type="HAMAP" id="MF_00761">
    <property type="entry name" value="UPF0303"/>
    <property type="match status" value="1"/>
</dbReference>
<keyword evidence="3" id="KW-1185">Reference proteome</keyword>
<proteinExistence type="inferred from homology"/>
<dbReference type="InterPro" id="IPR038084">
    <property type="entry name" value="PduO/GlcC-like_sf"/>
</dbReference>
<gene>
    <name evidence="2" type="ORF">FHP24_18095</name>
</gene>
<dbReference type="SUPFAM" id="SSF143744">
    <property type="entry name" value="GlcG-like"/>
    <property type="match status" value="1"/>
</dbReference>
<dbReference type="AlphaFoldDB" id="A0A5C4XEX3"/>
<comment type="caution">
    <text evidence="2">The sequence shown here is derived from an EMBL/GenBank/DDBJ whole genome shotgun (WGS) entry which is preliminary data.</text>
</comment>
<dbReference type="PANTHER" id="PTHR28255:SF1">
    <property type="entry name" value="UPF0303 PROTEIN YBR137W"/>
    <property type="match status" value="1"/>
</dbReference>
<name>A0A5C4XEX3_9HYPH</name>
<dbReference type="Pfam" id="PF03928">
    <property type="entry name" value="HbpS-like"/>
    <property type="match status" value="1"/>
</dbReference>
<dbReference type="PANTHER" id="PTHR28255">
    <property type="match status" value="1"/>
</dbReference>
<accession>A0A5C4XEX3</accession>
<sequence>MSSLEDDTAAIAEQERLLVFDRFDSDEAWALGERLRRLASERGLPVAIDVTLHSMPVFYTALSGSTADNARWVRRKRNIVLHFLRSSYAVGLRLAQQDATLEEKFSLSDTDYAAHGGSFPITVAGVGCIGAVTVSGLPQREDHNLVVAVLAEMLGHDAQKIALAP</sequence>
<protein>
    <recommendedName>
        <fullName evidence="1">UPF0303 protein FHP24_18095</fullName>
    </recommendedName>
</protein>
<dbReference type="EMBL" id="VDMN01000004">
    <property type="protein sequence ID" value="TNM62016.1"/>
    <property type="molecule type" value="Genomic_DNA"/>
</dbReference>
<reference evidence="2 3" key="1">
    <citation type="submission" date="2019-06" db="EMBL/GenBank/DDBJ databases">
        <title>The draft genome of Rhizobium smilacinae PTYR-5.</title>
        <authorList>
            <person name="Liu L."/>
            <person name="Li L."/>
            <person name="Zhang X."/>
        </authorList>
    </citation>
    <scope>NUCLEOTIDE SEQUENCE [LARGE SCALE GENOMIC DNA]</scope>
    <source>
        <strain evidence="2 3">PTYR-5</strain>
    </source>
</reference>
<dbReference type="InterPro" id="IPR010371">
    <property type="entry name" value="YBR137W-like"/>
</dbReference>
<evidence type="ECO:0000313" key="2">
    <source>
        <dbReference type="EMBL" id="TNM62016.1"/>
    </source>
</evidence>
<dbReference type="Gene3D" id="3.30.450.150">
    <property type="entry name" value="Haem-degrading domain"/>
    <property type="match status" value="1"/>
</dbReference>
<organism evidence="2 3">
    <name type="scientific">Aliirhizobium smilacinae</name>
    <dbReference type="NCBI Taxonomy" id="1395944"/>
    <lineage>
        <taxon>Bacteria</taxon>
        <taxon>Pseudomonadati</taxon>
        <taxon>Pseudomonadota</taxon>
        <taxon>Alphaproteobacteria</taxon>
        <taxon>Hyphomicrobiales</taxon>
        <taxon>Rhizobiaceae</taxon>
        <taxon>Aliirhizobium</taxon>
    </lineage>
</organism>
<dbReference type="NCBIfam" id="NF002696">
    <property type="entry name" value="PRK02487.1-5"/>
    <property type="match status" value="1"/>
</dbReference>
<dbReference type="RefSeq" id="WP_139677645.1">
    <property type="nucleotide sequence ID" value="NZ_VDMN01000004.1"/>
</dbReference>
<dbReference type="InterPro" id="IPR005624">
    <property type="entry name" value="PduO/GlcC-like"/>
</dbReference>
<dbReference type="Proteomes" id="UP000311605">
    <property type="component" value="Unassembled WGS sequence"/>
</dbReference>
<evidence type="ECO:0000313" key="3">
    <source>
        <dbReference type="Proteomes" id="UP000311605"/>
    </source>
</evidence>
<dbReference type="PIRSF" id="PIRSF008757">
    <property type="entry name" value="UCP008757"/>
    <property type="match status" value="1"/>
</dbReference>